<dbReference type="CDD" id="cd22968">
    <property type="entry name" value="DD_EFCAB5"/>
    <property type="match status" value="1"/>
</dbReference>
<feature type="compositionally biased region" description="Low complexity" evidence="3">
    <location>
        <begin position="33"/>
        <end position="48"/>
    </location>
</feature>
<gene>
    <name evidence="5" type="ORF">BOX15_Mlig022953g1</name>
</gene>
<proteinExistence type="predicted"/>
<dbReference type="STRING" id="282301.A0A267GIF1"/>
<feature type="compositionally biased region" description="Acidic residues" evidence="3">
    <location>
        <begin position="1419"/>
        <end position="1431"/>
    </location>
</feature>
<dbReference type="OrthoDB" id="199400at2759"/>
<dbReference type="Gene3D" id="1.20.920.60">
    <property type="match status" value="1"/>
</dbReference>
<comment type="caution">
    <text evidence="5">The sequence shown here is derived from an EMBL/GenBank/DDBJ whole genome shotgun (WGS) entry which is preliminary data.</text>
</comment>
<evidence type="ECO:0000259" key="4">
    <source>
        <dbReference type="PROSITE" id="PS50222"/>
    </source>
</evidence>
<dbReference type="GO" id="GO:0005509">
    <property type="term" value="F:calcium ion binding"/>
    <property type="evidence" value="ECO:0007669"/>
    <property type="project" value="InterPro"/>
</dbReference>
<feature type="compositionally biased region" description="Basic and acidic residues" evidence="3">
    <location>
        <begin position="665"/>
        <end position="679"/>
    </location>
</feature>
<evidence type="ECO:0000256" key="1">
    <source>
        <dbReference type="ARBA" id="ARBA00022837"/>
    </source>
</evidence>
<sequence>LSSMSSESSPPGTAQSPNTAAAAAGSNDGKQVSRAASSSALLVESGLARKPVSHSRPQSRQASSGGGGSASMIRRQPGSAGGGRKSPATSTGGGSGGVASRASLPPLNPQPPEYLRPQVRSAVGRYRRAHEEEMMQRLLASRDDVKSEARQARQEAERLSRRIPTELLAKEWLNMERASIETRAFLIDSVFPTVILGLEKLLNEVQRRELQNTEEPCPNFNPINYLGQYLMRNNPRYSNFSEASPYIRGLREISEELRQEIFTFKDNKLAQLKANAKRKKLEKEEAEKRRLEEHKRKQRVIEELFDKFRVGDELRIELPVLQRAIKSFSELAQDFPDELRQHLRLVFEVLVTEEASHKIGRKEFGDFLTELIEDMPFDLFEEFTNHLGECALTYKRRAERELRRTILSDLFISCDHDEIGMLDRQRILLLFDKFYESVAEHRRQFLRNPRKWPVRELHEEMREVLEEQAKEDEERAKTMLQEEAEEAAAEAAAVLEDDEEVEETEETDREMAEETVEGRESPKDGEQLGEESSKVATESQGKEQTRKTPSPPAAKSPEPATAEQPKSPSPQPSPKEAAKSPSPPPPQAAEDQETLASPKAAKSPSPPPAAAADQSPAKSPSPSPARKTVADEGAEEEANQPSEAATREEVSGSSGSDAKAKAKAKREVTFEDEVRKRTESPSSPPTPPQQGEGEGEKATGGEADEMLAEDVPIDLQDEGVEPLSRDITGISNRTADTSRTKSSAFDEMNLTNGQFVHVTETFLGDEPKKDLMEDLIIFVREGYVETEDERLVRIKLIQQRQLSAKRKVLLDELFQLWDNDGSGFLDLDEVENVMLKYKDATLRKALVKAKKELKSRSSKLTKQQQQHQDSRLAKREFRDFVKSAATTGGEADSMEELIQFMAESVERSQQERIRGAARKKWLASIRLAGEESGASMEPVYRAVFWALYRDAETHGDGKRICANLALLESNNQNVAELGGLVLRYVAATPEDADFVVGQSLYELSETGVSFQVVQSGKPLHVPRVTANPSVHYFNKAINLQEVDGALAVVPLKDRQKRVFGTLAVDTVADPVRKRHFVAHEMQFFQGVSNAFSIAYHKVDALQKTLRVSESALVWICRRVPAIQSTALYMRESDHRRGKGAYCLRKVMNVTQDGEVEKYKVPPKLNRDENVFRDYLFMCVDNSESLTADAYGERRLATPLRDLNGLATAVIDLSMGKLRFLTEADQREVMKILRLLQLTQDEIIKQALGEAGALAPGGMSAEALFDSFMLRDLRENVGRLSKEAYAELRSYKEPPSTVLTIIRGVLAMFYPDAAKAGDFDKWRHCQKHVKISLGRMVMEFDPQKDPAAVPLEFIDACLNDVPQNMASKHGSKPAEFLFNWLVVCVSIVRHTLDMNKRRGVSQNLPAVPEEAAAAAADGADGGEGDGDGEEDGTATAEPTQVVGTPPPPPEEPAEQTE</sequence>
<feature type="region of interest" description="Disordered" evidence="3">
    <location>
        <begin position="1407"/>
        <end position="1456"/>
    </location>
</feature>
<dbReference type="SUPFAM" id="SSF47473">
    <property type="entry name" value="EF-hand"/>
    <property type="match status" value="1"/>
</dbReference>
<feature type="compositionally biased region" description="Polar residues" evidence="3">
    <location>
        <begin position="10"/>
        <end position="19"/>
    </location>
</feature>
<feature type="non-terminal residue" evidence="5">
    <location>
        <position position="1"/>
    </location>
</feature>
<keyword evidence="2" id="KW-0175">Coiled coil</keyword>
<dbReference type="InterPro" id="IPR029016">
    <property type="entry name" value="GAF-like_dom_sf"/>
</dbReference>
<dbReference type="Proteomes" id="UP000215902">
    <property type="component" value="Unassembled WGS sequence"/>
</dbReference>
<dbReference type="Gene3D" id="1.20.890.10">
    <property type="entry name" value="cAMP-dependent protein kinase regulatory subunit, dimerization-anchoring domain"/>
    <property type="match status" value="1"/>
</dbReference>
<dbReference type="InterPro" id="IPR011992">
    <property type="entry name" value="EF-hand-dom_pair"/>
</dbReference>
<dbReference type="EMBL" id="NIVC01000302">
    <property type="protein sequence ID" value="PAA85833.1"/>
    <property type="molecule type" value="Genomic_DNA"/>
</dbReference>
<feature type="compositionally biased region" description="Low complexity" evidence="3">
    <location>
        <begin position="610"/>
        <end position="620"/>
    </location>
</feature>
<feature type="region of interest" description="Disordered" evidence="3">
    <location>
        <begin position="1"/>
        <end position="119"/>
    </location>
</feature>
<name>A0A267GIF1_9PLAT</name>
<dbReference type="PANTHER" id="PTHR46788:SF1">
    <property type="entry name" value="EF-HAND CALCIUM-BINDING DOMAIN-CONTAINING PROTEIN 5"/>
    <property type="match status" value="1"/>
</dbReference>
<dbReference type="InterPro" id="IPR002048">
    <property type="entry name" value="EF_hand_dom"/>
</dbReference>
<feature type="compositionally biased region" description="Basic and acidic residues" evidence="3">
    <location>
        <begin position="468"/>
        <end position="477"/>
    </location>
</feature>
<feature type="compositionally biased region" description="Low complexity" evidence="3">
    <location>
        <begin position="1432"/>
        <end position="1442"/>
    </location>
</feature>
<organism evidence="5 6">
    <name type="scientific">Macrostomum lignano</name>
    <dbReference type="NCBI Taxonomy" id="282301"/>
    <lineage>
        <taxon>Eukaryota</taxon>
        <taxon>Metazoa</taxon>
        <taxon>Spiralia</taxon>
        <taxon>Lophotrochozoa</taxon>
        <taxon>Platyhelminthes</taxon>
        <taxon>Rhabditophora</taxon>
        <taxon>Macrostomorpha</taxon>
        <taxon>Macrostomida</taxon>
        <taxon>Macrostomidae</taxon>
        <taxon>Macrostomum</taxon>
    </lineage>
</organism>
<dbReference type="SMART" id="SM00065">
    <property type="entry name" value="GAF"/>
    <property type="match status" value="1"/>
</dbReference>
<feature type="domain" description="EF-hand" evidence="4">
    <location>
        <begin position="805"/>
        <end position="840"/>
    </location>
</feature>
<dbReference type="PROSITE" id="PS50222">
    <property type="entry name" value="EF_HAND_2"/>
    <property type="match status" value="1"/>
</dbReference>
<dbReference type="Pfam" id="PF01590">
    <property type="entry name" value="GAF"/>
    <property type="match status" value="1"/>
</dbReference>
<keyword evidence="1" id="KW-0106">Calcium</keyword>
<evidence type="ECO:0000313" key="5">
    <source>
        <dbReference type="EMBL" id="PAA85833.1"/>
    </source>
</evidence>
<feature type="region of interest" description="Disordered" evidence="3">
    <location>
        <begin position="468"/>
        <end position="699"/>
    </location>
</feature>
<evidence type="ECO:0000256" key="2">
    <source>
        <dbReference type="SAM" id="Coils"/>
    </source>
</evidence>
<dbReference type="Gene3D" id="1.10.238.10">
    <property type="entry name" value="EF-hand"/>
    <property type="match status" value="1"/>
</dbReference>
<feature type="coiled-coil region" evidence="2">
    <location>
        <begin position="267"/>
        <end position="303"/>
    </location>
</feature>
<feature type="coiled-coil region" evidence="2">
    <location>
        <begin position="135"/>
        <end position="162"/>
    </location>
</feature>
<dbReference type="PROSITE" id="PS00018">
    <property type="entry name" value="EF_HAND_1"/>
    <property type="match status" value="1"/>
</dbReference>
<evidence type="ECO:0000256" key="3">
    <source>
        <dbReference type="SAM" id="MobiDB-lite"/>
    </source>
</evidence>
<protein>
    <recommendedName>
        <fullName evidence="4">EF-hand domain-containing protein</fullName>
    </recommendedName>
</protein>
<dbReference type="Gene3D" id="3.30.450.40">
    <property type="match status" value="1"/>
</dbReference>
<feature type="compositionally biased region" description="Acidic residues" evidence="3">
    <location>
        <begin position="495"/>
        <end position="508"/>
    </location>
</feature>
<evidence type="ECO:0000313" key="6">
    <source>
        <dbReference type="Proteomes" id="UP000215902"/>
    </source>
</evidence>
<dbReference type="PANTHER" id="PTHR46788">
    <property type="entry name" value="EF-HAND CALCIUM-BINDING DOMAIN-CONTAINING PROTEIN 5"/>
    <property type="match status" value="1"/>
</dbReference>
<feature type="compositionally biased region" description="Low complexity" evidence="3">
    <location>
        <begin position="1408"/>
        <end position="1417"/>
    </location>
</feature>
<feature type="compositionally biased region" description="Low complexity" evidence="3">
    <location>
        <begin position="555"/>
        <end position="566"/>
    </location>
</feature>
<keyword evidence="6" id="KW-1185">Reference proteome</keyword>
<dbReference type="InterPro" id="IPR003018">
    <property type="entry name" value="GAF"/>
</dbReference>
<accession>A0A267GIF1</accession>
<reference evidence="5 6" key="1">
    <citation type="submission" date="2017-06" db="EMBL/GenBank/DDBJ databases">
        <title>A platform for efficient transgenesis in Macrostomum lignano, a flatworm model organism for stem cell research.</title>
        <authorList>
            <person name="Berezikov E."/>
        </authorList>
    </citation>
    <scope>NUCLEOTIDE SEQUENCE [LARGE SCALE GENOMIC DNA]</scope>
    <source>
        <strain evidence="5">DV1</strain>
        <tissue evidence="5">Whole organism</tissue>
    </source>
</reference>
<dbReference type="SUPFAM" id="SSF55781">
    <property type="entry name" value="GAF domain-like"/>
    <property type="match status" value="1"/>
</dbReference>
<feature type="compositionally biased region" description="Basic and acidic residues" evidence="3">
    <location>
        <begin position="509"/>
        <end position="526"/>
    </location>
</feature>
<dbReference type="InterPro" id="IPR018247">
    <property type="entry name" value="EF_Hand_1_Ca_BS"/>
</dbReference>